<comment type="similarity">
    <text evidence="2 6">Belongs to the elicitin family.</text>
</comment>
<evidence type="ECO:0000313" key="12">
    <source>
        <dbReference type="Proteomes" id="UP000285883"/>
    </source>
</evidence>
<dbReference type="InterPro" id="IPR002200">
    <property type="entry name" value="Elicitin"/>
</dbReference>
<keyword evidence="4 6" id="KW-0928">Hypersensitive response elicitation</keyword>
<proteinExistence type="inferred from homology"/>
<evidence type="ECO:0000256" key="6">
    <source>
        <dbReference type="RuleBase" id="RU368111"/>
    </source>
</evidence>
<evidence type="ECO:0000256" key="5">
    <source>
        <dbReference type="ARBA" id="ARBA00023157"/>
    </source>
</evidence>
<gene>
    <name evidence="9" type="ORF">BBI17_008944</name>
    <name evidence="10" type="ORF">BBO99_00008921</name>
    <name evidence="8" type="ORF">JM16_005573</name>
</gene>
<evidence type="ECO:0000256" key="3">
    <source>
        <dbReference type="ARBA" id="ARBA00022525"/>
    </source>
</evidence>
<dbReference type="EMBL" id="MAYM02000415">
    <property type="protein sequence ID" value="RLN38492.1"/>
    <property type="molecule type" value="Genomic_DNA"/>
</dbReference>
<comment type="caution">
    <text evidence="10">The sequence shown here is derived from an EMBL/GenBank/DDBJ whole genome shotgun (WGS) entry which is preliminary data.</text>
</comment>
<accession>A0A3R7HRT1</accession>
<dbReference type="Proteomes" id="UP000785171">
    <property type="component" value="Unassembled WGS sequence"/>
</dbReference>
<evidence type="ECO:0000256" key="4">
    <source>
        <dbReference type="ARBA" id="ARBA00022978"/>
    </source>
</evidence>
<evidence type="ECO:0000313" key="8">
    <source>
        <dbReference type="EMBL" id="KAG2520022.1"/>
    </source>
</evidence>
<comment type="function">
    <text evidence="6">Induces local and distal defense responses (incompatible hypersensitive reaction) in plants from the solanaceae and cruciferae families. Elicits leaf necrosis and causes the accumulation of pathogenesis-related proteins. Might interact with the lipidic molecules of the plasma membrane.</text>
</comment>
<keyword evidence="3 6" id="KW-0964">Secreted</keyword>
<dbReference type="EMBL" id="MBDN02000553">
    <property type="protein sequence ID" value="RLN74461.1"/>
    <property type="molecule type" value="Genomic_DNA"/>
</dbReference>
<evidence type="ECO:0000256" key="7">
    <source>
        <dbReference type="SAM" id="SignalP"/>
    </source>
</evidence>
<name>A0A3R7HRT1_9STRA</name>
<evidence type="ECO:0000313" key="9">
    <source>
        <dbReference type="EMBL" id="RLN38492.1"/>
    </source>
</evidence>
<reference evidence="8" key="3">
    <citation type="submission" date="2020-06" db="EMBL/GenBank/DDBJ databases">
        <authorList>
            <person name="Studholme D.J."/>
        </authorList>
    </citation>
    <scope>NUCLEOTIDE SEQUENCE</scope>
    <source>
        <strain evidence="8">NZFS 2646</strain>
    </source>
</reference>
<dbReference type="Pfam" id="PF00964">
    <property type="entry name" value="Elicitin"/>
    <property type="match status" value="1"/>
</dbReference>
<feature type="signal peptide" evidence="7">
    <location>
        <begin position="1"/>
        <end position="20"/>
    </location>
</feature>
<keyword evidence="11" id="KW-1185">Reference proteome</keyword>
<feature type="chain" id="PRO_5035367866" description="Elicitin" evidence="7">
    <location>
        <begin position="21"/>
        <end position="130"/>
    </location>
</feature>
<dbReference type="EMBL" id="JPWV03000254">
    <property type="protein sequence ID" value="KAG2520022.1"/>
    <property type="molecule type" value="Genomic_DNA"/>
</dbReference>
<reference evidence="11 12" key="2">
    <citation type="submission" date="2018-07" db="EMBL/GenBank/DDBJ databases">
        <title>Genome sequencing of oomycete isolates from Chile give support for New Zealand origin for Phytophthora kernoviae and make available the first Nothophytophthora sp. genome.</title>
        <authorList>
            <person name="Studholme D.J."/>
            <person name="Sanfuentes E."/>
            <person name="Panda P."/>
            <person name="Hill R."/>
            <person name="Sambles C."/>
            <person name="Grant M."/>
            <person name="Williams N.M."/>
            <person name="Mcdougal R.L."/>
        </authorList>
    </citation>
    <scope>NUCLEOTIDE SEQUENCE [LARGE SCALE GENOMIC DNA]</scope>
    <source>
        <strain evidence="9">Chile2</strain>
        <strain evidence="10">Chile4</strain>
    </source>
</reference>
<evidence type="ECO:0000256" key="2">
    <source>
        <dbReference type="ARBA" id="ARBA00009544"/>
    </source>
</evidence>
<dbReference type="SUPFAM" id="SSF48647">
    <property type="entry name" value="Fungal elicitin"/>
    <property type="match status" value="1"/>
</dbReference>
<protein>
    <recommendedName>
        <fullName evidence="6">Elicitin</fullName>
    </recommendedName>
</protein>
<evidence type="ECO:0000256" key="1">
    <source>
        <dbReference type="ARBA" id="ARBA00004613"/>
    </source>
</evidence>
<reference evidence="8" key="1">
    <citation type="journal article" date="2015" name="Genom Data">
        <title>Genome sequences of six Phytophthora species associated with forests in New Zealand.</title>
        <authorList>
            <person name="Studholme D.J."/>
            <person name="McDougal R.L."/>
            <person name="Sambles C."/>
            <person name="Hansen E."/>
            <person name="Hardy G."/>
            <person name="Grant M."/>
            <person name="Ganley R.J."/>
            <person name="Williams N.M."/>
        </authorList>
    </citation>
    <scope>NUCLEOTIDE SEQUENCE</scope>
    <source>
        <strain evidence="8">NZFS 2646</strain>
    </source>
</reference>
<dbReference type="InterPro" id="IPR036470">
    <property type="entry name" value="Elicitin_sf"/>
</dbReference>
<evidence type="ECO:0000313" key="10">
    <source>
        <dbReference type="EMBL" id="RLN74461.1"/>
    </source>
</evidence>
<evidence type="ECO:0000313" key="11">
    <source>
        <dbReference type="Proteomes" id="UP000285624"/>
    </source>
</evidence>
<dbReference type="Proteomes" id="UP000285624">
    <property type="component" value="Unassembled WGS sequence"/>
</dbReference>
<comment type="subcellular location">
    <subcellularLocation>
        <location evidence="1 6">Secreted</location>
    </subcellularLocation>
</comment>
<keyword evidence="5 6" id="KW-1015">Disulfide bond</keyword>
<sequence length="130" mass="13910">MKSFTATIAAFAAVVSTVTAASSSGSYADCSTSVLSALLTDQYIDQCASDSGYVFTAASIPTQDVIDLIQLPSVVLGLDNEQHVDGHHGSEHVLEFGYGYGNPVHYDCDTIDYHLHDDDDYLHCDGMLKA</sequence>
<dbReference type="Proteomes" id="UP000285883">
    <property type="component" value="Unassembled WGS sequence"/>
</dbReference>
<dbReference type="GO" id="GO:0052040">
    <property type="term" value="P:symbiont-mediated perturbation of host programmed cell death"/>
    <property type="evidence" value="ECO:0007669"/>
    <property type="project" value="UniProtKB-UniRule"/>
</dbReference>
<dbReference type="GO" id="GO:0005576">
    <property type="term" value="C:extracellular region"/>
    <property type="evidence" value="ECO:0007669"/>
    <property type="project" value="UniProtKB-SubCell"/>
</dbReference>
<dbReference type="Gene3D" id="1.10.239.10">
    <property type="entry name" value="Elicitin domain"/>
    <property type="match status" value="1"/>
</dbReference>
<keyword evidence="7" id="KW-0732">Signal</keyword>
<dbReference type="AlphaFoldDB" id="A0A3R7HRT1"/>
<organism evidence="10 11">
    <name type="scientific">Phytophthora kernoviae</name>
    <dbReference type="NCBI Taxonomy" id="325452"/>
    <lineage>
        <taxon>Eukaryota</taxon>
        <taxon>Sar</taxon>
        <taxon>Stramenopiles</taxon>
        <taxon>Oomycota</taxon>
        <taxon>Peronosporomycetes</taxon>
        <taxon>Peronosporales</taxon>
        <taxon>Peronosporaceae</taxon>
        <taxon>Phytophthora</taxon>
    </lineage>
</organism>